<feature type="domain" description="CCHC-type" evidence="2">
    <location>
        <begin position="94"/>
        <end position="109"/>
    </location>
</feature>
<accession>A0A445DI28</accession>
<reference evidence="3 4" key="1">
    <citation type="submission" date="2019-01" db="EMBL/GenBank/DDBJ databases">
        <title>Sequencing of cultivated peanut Arachis hypogaea provides insights into genome evolution and oil improvement.</title>
        <authorList>
            <person name="Chen X."/>
        </authorList>
    </citation>
    <scope>NUCLEOTIDE SEQUENCE [LARGE SCALE GENOMIC DNA]</scope>
    <source>
        <strain evidence="4">cv. Fuhuasheng</strain>
        <tissue evidence="3">Leaves</tissue>
    </source>
</reference>
<dbReference type="EMBL" id="SDMP01000004">
    <property type="protein sequence ID" value="RYR62845.1"/>
    <property type="molecule type" value="Genomic_DNA"/>
</dbReference>
<dbReference type="InterPro" id="IPR001878">
    <property type="entry name" value="Znf_CCHC"/>
</dbReference>
<protein>
    <recommendedName>
        <fullName evidence="2">CCHC-type domain-containing protein</fullName>
    </recommendedName>
</protein>
<comment type="caution">
    <text evidence="3">The sequence shown here is derived from an EMBL/GenBank/DDBJ whole genome shotgun (WGS) entry which is preliminary data.</text>
</comment>
<keyword evidence="1" id="KW-0863">Zinc-finger</keyword>
<name>A0A445DI28_ARAHY</name>
<sequence length="124" mass="14498">MVKVVGKYVNLIFMKQCLKRDWTIQDIEDYSHALIERYCCLDLDLEYPNRTLIPSSTIGHMLKIDRIISIYSMEKFVLLGCELNIEYKGLYQICFTCEKYGHRSDQCSETPIIISDDQKTKNTG</sequence>
<dbReference type="Proteomes" id="UP000289738">
    <property type="component" value="Chromosome A04"/>
</dbReference>
<dbReference type="GO" id="GO:0008270">
    <property type="term" value="F:zinc ion binding"/>
    <property type="evidence" value="ECO:0007669"/>
    <property type="project" value="UniProtKB-KW"/>
</dbReference>
<dbReference type="AlphaFoldDB" id="A0A445DI28"/>
<dbReference type="PROSITE" id="PS50158">
    <property type="entry name" value="ZF_CCHC"/>
    <property type="match status" value="1"/>
</dbReference>
<keyword evidence="1" id="KW-0862">Zinc</keyword>
<evidence type="ECO:0000313" key="4">
    <source>
        <dbReference type="Proteomes" id="UP000289738"/>
    </source>
</evidence>
<dbReference type="GO" id="GO:0003676">
    <property type="term" value="F:nucleic acid binding"/>
    <property type="evidence" value="ECO:0007669"/>
    <property type="project" value="InterPro"/>
</dbReference>
<keyword evidence="1" id="KW-0479">Metal-binding</keyword>
<evidence type="ECO:0000256" key="1">
    <source>
        <dbReference type="PROSITE-ProRule" id="PRU00047"/>
    </source>
</evidence>
<gene>
    <name evidence="3" type="ORF">Ahy_A04g020593</name>
</gene>
<evidence type="ECO:0000259" key="2">
    <source>
        <dbReference type="PROSITE" id="PS50158"/>
    </source>
</evidence>
<organism evidence="3 4">
    <name type="scientific">Arachis hypogaea</name>
    <name type="common">Peanut</name>
    <dbReference type="NCBI Taxonomy" id="3818"/>
    <lineage>
        <taxon>Eukaryota</taxon>
        <taxon>Viridiplantae</taxon>
        <taxon>Streptophyta</taxon>
        <taxon>Embryophyta</taxon>
        <taxon>Tracheophyta</taxon>
        <taxon>Spermatophyta</taxon>
        <taxon>Magnoliopsida</taxon>
        <taxon>eudicotyledons</taxon>
        <taxon>Gunneridae</taxon>
        <taxon>Pentapetalae</taxon>
        <taxon>rosids</taxon>
        <taxon>fabids</taxon>
        <taxon>Fabales</taxon>
        <taxon>Fabaceae</taxon>
        <taxon>Papilionoideae</taxon>
        <taxon>50 kb inversion clade</taxon>
        <taxon>dalbergioids sensu lato</taxon>
        <taxon>Dalbergieae</taxon>
        <taxon>Pterocarpus clade</taxon>
        <taxon>Arachis</taxon>
    </lineage>
</organism>
<keyword evidence="4" id="KW-1185">Reference proteome</keyword>
<proteinExistence type="predicted"/>
<evidence type="ECO:0000313" key="3">
    <source>
        <dbReference type="EMBL" id="RYR62845.1"/>
    </source>
</evidence>